<dbReference type="Proteomes" id="UP001207468">
    <property type="component" value="Unassembled WGS sequence"/>
</dbReference>
<evidence type="ECO:0000313" key="1">
    <source>
        <dbReference type="EMBL" id="KAI9510954.1"/>
    </source>
</evidence>
<gene>
    <name evidence="1" type="ORF">F5148DRAFT_975900</name>
</gene>
<organism evidence="1 2">
    <name type="scientific">Russula earlei</name>
    <dbReference type="NCBI Taxonomy" id="71964"/>
    <lineage>
        <taxon>Eukaryota</taxon>
        <taxon>Fungi</taxon>
        <taxon>Dikarya</taxon>
        <taxon>Basidiomycota</taxon>
        <taxon>Agaricomycotina</taxon>
        <taxon>Agaricomycetes</taxon>
        <taxon>Russulales</taxon>
        <taxon>Russulaceae</taxon>
        <taxon>Russula</taxon>
    </lineage>
</organism>
<comment type="caution">
    <text evidence="1">The sequence shown here is derived from an EMBL/GenBank/DDBJ whole genome shotgun (WGS) entry which is preliminary data.</text>
</comment>
<keyword evidence="2" id="KW-1185">Reference proteome</keyword>
<name>A0ACC0UIR5_9AGAM</name>
<reference evidence="1" key="1">
    <citation type="submission" date="2021-03" db="EMBL/GenBank/DDBJ databases">
        <title>Evolutionary priming and transition to the ectomycorrhizal habit in an iconic lineage of mushroom-forming fungi: is preadaptation a requirement?</title>
        <authorList>
            <consortium name="DOE Joint Genome Institute"/>
            <person name="Looney B.P."/>
            <person name="Miyauchi S."/>
            <person name="Morin E."/>
            <person name="Drula E."/>
            <person name="Courty P.E."/>
            <person name="Chicoki N."/>
            <person name="Fauchery L."/>
            <person name="Kohler A."/>
            <person name="Kuo A."/>
            <person name="LaButti K."/>
            <person name="Pangilinan J."/>
            <person name="Lipzen A."/>
            <person name="Riley R."/>
            <person name="Andreopoulos W."/>
            <person name="He G."/>
            <person name="Johnson J."/>
            <person name="Barry K.W."/>
            <person name="Grigoriev I.V."/>
            <person name="Nagy L."/>
            <person name="Hibbett D."/>
            <person name="Henrissat B."/>
            <person name="Matheny P.B."/>
            <person name="Labbe J."/>
            <person name="Martin A.F."/>
        </authorList>
    </citation>
    <scope>NUCLEOTIDE SEQUENCE</scope>
    <source>
        <strain evidence="1">BPL698</strain>
    </source>
</reference>
<protein>
    <submittedName>
        <fullName evidence="1">Clathrin adaptor mu subunit</fullName>
    </submittedName>
</protein>
<sequence>MAIDGLIILDSTNVKPIVQTSFRPFPPAYPLLHIDAYTAALEKAARPEDVDPVLLVSVPDGPAACCHLQYRSLAFLCPISQDLDPLYALAFIRTFIDILVEYFGQVTPPTLKDNFDIVHQLLEETLDAGGHPNTTSPNALRDIVLPPSLITKILSVTGVSGISGPSTNNMSAFSSPIPWRKAGVRYNNNEVYFDILETLDAVVNKGGNIVTSSVLGKIDVNCKLSGTPDLALTLTNAHTITEPSFHPCVRLNRFTQSKTLSFVPPDGRFTLMEYRVDPSASKPVAAPALTAAAAAQLQVQVPFTLRTTLSTTDHGGEFELTFAPRAATLDDVAVELYLGGDASGVTCSAVTGGGEWTYVPTRRTLRWSLPPTASGRTATLHGTFSSAEAHPRPARAAQVSFALPPGALLSALKVDQLKLVGETYKPYKGVRGRAFGRVEWRVEWKRA</sequence>
<evidence type="ECO:0000313" key="2">
    <source>
        <dbReference type="Proteomes" id="UP001207468"/>
    </source>
</evidence>
<dbReference type="EMBL" id="JAGFNK010000030">
    <property type="protein sequence ID" value="KAI9510954.1"/>
    <property type="molecule type" value="Genomic_DNA"/>
</dbReference>
<proteinExistence type="predicted"/>
<accession>A0ACC0UIR5</accession>